<dbReference type="SMART" id="SM00257">
    <property type="entry name" value="LysM"/>
    <property type="match status" value="1"/>
</dbReference>
<name>A0A0C2BLE5_9BURK</name>
<dbReference type="SUPFAM" id="SSF54106">
    <property type="entry name" value="LysM domain"/>
    <property type="match status" value="1"/>
</dbReference>
<gene>
    <name evidence="2" type="ORF">TSA66_16755</name>
</gene>
<evidence type="ECO:0000313" key="2">
    <source>
        <dbReference type="EMBL" id="KIF82075.1"/>
    </source>
</evidence>
<protein>
    <recommendedName>
        <fullName evidence="1">LysM domain-containing protein</fullName>
    </recommendedName>
</protein>
<dbReference type="Pfam" id="PF01476">
    <property type="entry name" value="LysM"/>
    <property type="match status" value="1"/>
</dbReference>
<dbReference type="OrthoDB" id="7063106at2"/>
<dbReference type="PANTHER" id="PTHR21666:SF270">
    <property type="entry name" value="MUREIN HYDROLASE ACTIVATOR ENVC"/>
    <property type="match status" value="1"/>
</dbReference>
<dbReference type="InterPro" id="IPR036779">
    <property type="entry name" value="LysM_dom_sf"/>
</dbReference>
<keyword evidence="3" id="KW-1185">Reference proteome</keyword>
<dbReference type="CDD" id="cd00118">
    <property type="entry name" value="LysM"/>
    <property type="match status" value="1"/>
</dbReference>
<dbReference type="AlphaFoldDB" id="A0A0C2BLE5"/>
<dbReference type="STRING" id="709839.TSA66_16755"/>
<evidence type="ECO:0000259" key="1">
    <source>
        <dbReference type="PROSITE" id="PS51782"/>
    </source>
</evidence>
<dbReference type="Proteomes" id="UP000031572">
    <property type="component" value="Unassembled WGS sequence"/>
</dbReference>
<dbReference type="InterPro" id="IPR011055">
    <property type="entry name" value="Dup_hybrid_motif"/>
</dbReference>
<organism evidence="2 3">
    <name type="scientific">Noviherbaspirillum autotrophicum</name>
    <dbReference type="NCBI Taxonomy" id="709839"/>
    <lineage>
        <taxon>Bacteria</taxon>
        <taxon>Pseudomonadati</taxon>
        <taxon>Pseudomonadota</taxon>
        <taxon>Betaproteobacteria</taxon>
        <taxon>Burkholderiales</taxon>
        <taxon>Oxalobacteraceae</taxon>
        <taxon>Noviherbaspirillum</taxon>
    </lineage>
</organism>
<accession>A0A0C2BLE5</accession>
<dbReference type="Gene3D" id="1.10.530.10">
    <property type="match status" value="1"/>
</dbReference>
<dbReference type="PANTHER" id="PTHR21666">
    <property type="entry name" value="PEPTIDASE-RELATED"/>
    <property type="match status" value="1"/>
</dbReference>
<feature type="domain" description="LysM" evidence="1">
    <location>
        <begin position="4"/>
        <end position="50"/>
    </location>
</feature>
<dbReference type="Gene3D" id="2.70.70.10">
    <property type="entry name" value="Glucose Permease (Domain IIA)"/>
    <property type="match status" value="1"/>
</dbReference>
<dbReference type="RefSeq" id="WP_040040749.1">
    <property type="nucleotide sequence ID" value="NZ_JWJG01000028.1"/>
</dbReference>
<dbReference type="InterPro" id="IPR018392">
    <property type="entry name" value="LysM"/>
</dbReference>
<dbReference type="Gene3D" id="3.10.350.10">
    <property type="entry name" value="LysM domain"/>
    <property type="match status" value="1"/>
</dbReference>
<reference evidence="2 3" key="1">
    <citation type="submission" date="2014-12" db="EMBL/GenBank/DDBJ databases">
        <title>Denitrispirillum autotrophicum gen. nov., sp. nov., Denitrifying, Facultatively Autotrophic Bacteria Isolated from Rice Paddy Soil.</title>
        <authorList>
            <person name="Ishii S."/>
            <person name="Ashida N."/>
            <person name="Ohno H."/>
            <person name="Otsuka S."/>
            <person name="Yokota A."/>
            <person name="Senoo K."/>
        </authorList>
    </citation>
    <scope>NUCLEOTIDE SEQUENCE [LARGE SCALE GENOMIC DNA]</scope>
    <source>
        <strain evidence="2 3">TSA66</strain>
    </source>
</reference>
<dbReference type="SUPFAM" id="SSF51261">
    <property type="entry name" value="Duplicated hybrid motif"/>
    <property type="match status" value="1"/>
</dbReference>
<dbReference type="PROSITE" id="PS51782">
    <property type="entry name" value="LYSM"/>
    <property type="match status" value="1"/>
</dbReference>
<comment type="caution">
    <text evidence="2">The sequence shown here is derived from an EMBL/GenBank/DDBJ whole genome shotgun (WGS) entry which is preliminary data.</text>
</comment>
<dbReference type="InterPro" id="IPR016047">
    <property type="entry name" value="M23ase_b-sheet_dom"/>
</dbReference>
<dbReference type="EMBL" id="JWJG01000028">
    <property type="protein sequence ID" value="KIF82075.1"/>
    <property type="molecule type" value="Genomic_DNA"/>
</dbReference>
<evidence type="ECO:0000313" key="3">
    <source>
        <dbReference type="Proteomes" id="UP000031572"/>
    </source>
</evidence>
<dbReference type="CDD" id="cd12797">
    <property type="entry name" value="M23_peptidase"/>
    <property type="match status" value="1"/>
</dbReference>
<dbReference type="Pfam" id="PF01551">
    <property type="entry name" value="Peptidase_M23"/>
    <property type="match status" value="1"/>
</dbReference>
<proteinExistence type="predicted"/>
<sequence length="700" mass="76408">MESRYYVVKKGDSLWGIAKHFGYAVDQIATRNGLIGKRKSLINVGQKIYLPDGKTEPDLLLNLRIIGLNSKPIKDTKLEIEHDGITTEARTNEDGWLLGLDIQDHTKGLKIAFENYEGKWQSIFNEKILPLGEKTLEINILTDLIKGKTLRKEGPALLPDKAIGAEVKKQTPQPATSATPRRPLSEVPAVPVVLETRAGNGQPATVNAPLFAGENLYLNKGNEKFRQAIIDAAKRYDLTPHAFAAIINAEAVIGKNGAWVETSAGSGKARGLGQFLPPAWFQYVATPGTLGNAEARKFLGAVNLLATNDTLYKINGKRKDEISASAQKTILGWRDNGFYSIDAIGAYAVYNLRYLKDHGIDATGLPPDEKVKVAYIMHHEGPGDGVLYLQGKIGETETSTQRTVARKLAKQFKTSNDDGTAKAKALADRFRGDYVKAYYYFLANHTNSKVNAKNFMLQHKGFSERSAFDVIQRIAGINIEKPTSENVTISKQPESSSAGKFTNVEKEVIPQIGVGGGLNWSDPLDRCTIRTGGYSDSVSNPSSARAKSLFGGREGKHRGIDLCALPGTLIKAVANGFVHYAGLGGSYGKIILLKVNINDLPPSQKRYAMTVKGIEDETIYFMYAHLSSIDVTHRPSPMIKAGQIIGKSGDTGNAGGMTEVGILSPQKYGAHLHFEVRRSPSLKKGEGDWFDPKPFLNHCD</sequence>
<dbReference type="GO" id="GO:0004222">
    <property type="term" value="F:metalloendopeptidase activity"/>
    <property type="evidence" value="ECO:0007669"/>
    <property type="project" value="TreeGrafter"/>
</dbReference>
<dbReference type="InterPro" id="IPR050570">
    <property type="entry name" value="Cell_wall_metabolism_enzyme"/>
</dbReference>